<evidence type="ECO:0000313" key="1">
    <source>
        <dbReference type="EMBL" id="SVE00216.1"/>
    </source>
</evidence>
<reference evidence="1" key="1">
    <citation type="submission" date="2018-05" db="EMBL/GenBank/DDBJ databases">
        <authorList>
            <person name="Lanie J.A."/>
            <person name="Ng W.-L."/>
            <person name="Kazmierczak K.M."/>
            <person name="Andrzejewski T.M."/>
            <person name="Davidsen T.M."/>
            <person name="Wayne K.J."/>
            <person name="Tettelin H."/>
            <person name="Glass J.I."/>
            <person name="Rusch D."/>
            <person name="Podicherti R."/>
            <person name="Tsui H.-C.T."/>
            <person name="Winkler M.E."/>
        </authorList>
    </citation>
    <scope>NUCLEOTIDE SEQUENCE</scope>
</reference>
<dbReference type="InterPro" id="IPR029046">
    <property type="entry name" value="LolA/LolB/LppX"/>
</dbReference>
<dbReference type="PANTHER" id="PTHR37507:SF2">
    <property type="entry name" value="SPORULATION PROTEIN YDCC"/>
    <property type="match status" value="1"/>
</dbReference>
<proteinExistence type="predicted"/>
<gene>
    <name evidence="1" type="ORF">METZ01_LOCUS453070</name>
</gene>
<evidence type="ECO:0008006" key="2">
    <source>
        <dbReference type="Google" id="ProtNLM"/>
    </source>
</evidence>
<dbReference type="PANTHER" id="PTHR37507">
    <property type="entry name" value="SPORULATION PROTEIN YDCC"/>
    <property type="match status" value="1"/>
</dbReference>
<name>A0A382ZX47_9ZZZZ</name>
<dbReference type="AlphaFoldDB" id="A0A382ZX47"/>
<dbReference type="InterPro" id="IPR052944">
    <property type="entry name" value="Sporulation_related"/>
</dbReference>
<dbReference type="Gene3D" id="2.50.20.10">
    <property type="entry name" value="Lipoprotein localisation LolA/LolB/LppX"/>
    <property type="match status" value="1"/>
</dbReference>
<dbReference type="Pfam" id="PF03548">
    <property type="entry name" value="LolA"/>
    <property type="match status" value="1"/>
</dbReference>
<dbReference type="InterPro" id="IPR004564">
    <property type="entry name" value="OM_lipoprot_carrier_LolA-like"/>
</dbReference>
<dbReference type="CDD" id="cd16325">
    <property type="entry name" value="LolA"/>
    <property type="match status" value="1"/>
</dbReference>
<dbReference type="EMBL" id="UINC01187475">
    <property type="protein sequence ID" value="SVE00216.1"/>
    <property type="molecule type" value="Genomic_DNA"/>
</dbReference>
<sequence length="158" mass="18309">RSGNGKMCQRQPDEFSMRFSDPAGDLVVVDGESVWTFYPSMDDQQVLKFSGLNSDGRFNFYKNLLTNPKDRFDATYQGIEEIDNQRAHRVFMKPKETQGFRSTVVWIDTETELIINLEVHDSNESIRKIRLTDIQLDIVLADDEFRFVPPEGARVIVR</sequence>
<protein>
    <recommendedName>
        <fullName evidence="2">Outer-membrane lipoprotein carrier protein</fullName>
    </recommendedName>
</protein>
<dbReference type="SUPFAM" id="SSF89392">
    <property type="entry name" value="Prokaryotic lipoproteins and lipoprotein localization factors"/>
    <property type="match status" value="1"/>
</dbReference>
<accession>A0A382ZX47</accession>
<organism evidence="1">
    <name type="scientific">marine metagenome</name>
    <dbReference type="NCBI Taxonomy" id="408172"/>
    <lineage>
        <taxon>unclassified sequences</taxon>
        <taxon>metagenomes</taxon>
        <taxon>ecological metagenomes</taxon>
    </lineage>
</organism>
<feature type="non-terminal residue" evidence="1">
    <location>
        <position position="1"/>
    </location>
</feature>